<dbReference type="GO" id="GO:0016787">
    <property type="term" value="F:hydrolase activity"/>
    <property type="evidence" value="ECO:0007669"/>
    <property type="project" value="UniProtKB-KW"/>
</dbReference>
<dbReference type="PANTHER" id="PTHR45766">
    <property type="entry name" value="DNA ANNEALING HELICASE AND ENDONUCLEASE ZRANB3 FAMILY MEMBER"/>
    <property type="match status" value="1"/>
</dbReference>
<keyword evidence="6" id="KW-1185">Reference proteome</keyword>
<evidence type="ECO:0000256" key="1">
    <source>
        <dbReference type="ARBA" id="ARBA00022801"/>
    </source>
</evidence>
<reference evidence="5 6" key="1">
    <citation type="submission" date="2016-10" db="EMBL/GenBank/DDBJ databases">
        <authorList>
            <person name="de Groot N.N."/>
        </authorList>
    </citation>
    <scope>NUCLEOTIDE SEQUENCE [LARGE SCALE GENOMIC DNA]</scope>
    <source>
        <strain evidence="5 6">DSM 20678</strain>
    </source>
</reference>
<dbReference type="PROSITE" id="PS51194">
    <property type="entry name" value="HELICASE_CTER"/>
    <property type="match status" value="1"/>
</dbReference>
<proteinExistence type="predicted"/>
<organism evidence="5 6">
    <name type="scientific">Caldicoprobacter faecalis</name>
    <dbReference type="NCBI Taxonomy" id="937334"/>
    <lineage>
        <taxon>Bacteria</taxon>
        <taxon>Bacillati</taxon>
        <taxon>Bacillota</taxon>
        <taxon>Clostridia</taxon>
        <taxon>Caldicoprobacterales</taxon>
        <taxon>Caldicoprobacteraceae</taxon>
        <taxon>Caldicoprobacter</taxon>
    </lineage>
</organism>
<dbReference type="Gene3D" id="3.30.870.10">
    <property type="entry name" value="Endonuclease Chain A"/>
    <property type="match status" value="1"/>
</dbReference>
<dbReference type="SMART" id="SM00487">
    <property type="entry name" value="DEXDc"/>
    <property type="match status" value="1"/>
</dbReference>
<dbReference type="InterPro" id="IPR049952">
    <property type="entry name" value="PhospholipD-like_anti-phage"/>
</dbReference>
<dbReference type="Proteomes" id="UP000198577">
    <property type="component" value="Unassembled WGS sequence"/>
</dbReference>
<accession>A0A1I5V0A0</accession>
<dbReference type="PANTHER" id="PTHR45766:SF6">
    <property type="entry name" value="SWI_SNF-RELATED MATRIX-ASSOCIATED ACTIN-DEPENDENT REGULATOR OF CHROMATIN SUBFAMILY A-LIKE PROTEIN 1"/>
    <property type="match status" value="1"/>
</dbReference>
<dbReference type="GO" id="GO:0005524">
    <property type="term" value="F:ATP binding"/>
    <property type="evidence" value="ECO:0007669"/>
    <property type="project" value="InterPro"/>
</dbReference>
<evidence type="ECO:0000313" key="6">
    <source>
        <dbReference type="Proteomes" id="UP000198577"/>
    </source>
</evidence>
<dbReference type="InterPro" id="IPR025202">
    <property type="entry name" value="PLD-like_dom"/>
</dbReference>
<feature type="coiled-coil region" evidence="2">
    <location>
        <begin position="640"/>
        <end position="679"/>
    </location>
</feature>
<dbReference type="SMART" id="SM00490">
    <property type="entry name" value="HELICc"/>
    <property type="match status" value="1"/>
</dbReference>
<dbReference type="SUPFAM" id="SSF52540">
    <property type="entry name" value="P-loop containing nucleoside triphosphate hydrolases"/>
    <property type="match status" value="2"/>
</dbReference>
<gene>
    <name evidence="5" type="ORF">SAMN05444406_10936</name>
</gene>
<dbReference type="InterPro" id="IPR001650">
    <property type="entry name" value="Helicase_C-like"/>
</dbReference>
<dbReference type="Pfam" id="PF00176">
    <property type="entry name" value="SNF2-rel_dom"/>
    <property type="match status" value="1"/>
</dbReference>
<dbReference type="EMBL" id="FOXR01000009">
    <property type="protein sequence ID" value="SFQ00901.1"/>
    <property type="molecule type" value="Genomic_DNA"/>
</dbReference>
<dbReference type="InterPro" id="IPR014001">
    <property type="entry name" value="Helicase_ATP-bd"/>
</dbReference>
<dbReference type="Pfam" id="PF13091">
    <property type="entry name" value="PLDc_2"/>
    <property type="match status" value="1"/>
</dbReference>
<dbReference type="InterPro" id="IPR038718">
    <property type="entry name" value="SNF2-like_sf"/>
</dbReference>
<dbReference type="CDD" id="cd18793">
    <property type="entry name" value="SF2_C_SNF"/>
    <property type="match status" value="1"/>
</dbReference>
<dbReference type="PROSITE" id="PS51192">
    <property type="entry name" value="HELICASE_ATP_BIND_1"/>
    <property type="match status" value="1"/>
</dbReference>
<dbReference type="Gene3D" id="3.40.50.300">
    <property type="entry name" value="P-loop containing nucleotide triphosphate hydrolases"/>
    <property type="match status" value="1"/>
</dbReference>
<name>A0A1I5V0A0_9FIRM</name>
<dbReference type="Gene3D" id="3.40.50.10810">
    <property type="entry name" value="Tandem AAA-ATPase domain"/>
    <property type="match status" value="1"/>
</dbReference>
<evidence type="ECO:0000313" key="5">
    <source>
        <dbReference type="EMBL" id="SFQ00901.1"/>
    </source>
</evidence>
<dbReference type="Pfam" id="PF00271">
    <property type="entry name" value="Helicase_C"/>
    <property type="match status" value="1"/>
</dbReference>
<sequence length="912" mass="106376">MEYERGDYIMIYRYSSRRKRLDTSFLNEKLKDAISYDRIAGYFSSSIIEVAGEAIESIQGCARIVCNSEMKKEDVVTASAAVNAMRREWCSIKPEERYMDIPERLEKLYDLIKSGKLLIKVVPNDVFGLIHGKAGVITLKDGRKTAFIGSVNESYAGWKLNYEILWEDDSEEAVKWVQEEFDYFWNSPYAVLLADFIVEDIKRISRRKVVYSIEEWRKDPEPASTVIESPVYREELGLWEHQKYFINMAFNDHKKYGARYVLADMVGLGKTVQLAMAAQLMALYGDKPILVIVPKTLIWQWQDEMNTLLDMPSAVWDGKGWVDENGIRYPANGDAAIKKCPRRIGIISQGLITANSEQVQHLLNLEYECVIVDEAHRARRKNLGPGREDEKPEPNNLMKFLLEISKRTKSMLLATATPVQLYPIEAWDLLYILAQGSDAVLGNAFSMWRKYPQRAIDLITGKQTLDRFDRENWEWIRNPFPPASEGETTFGFIRKQLGMADDEFVIRPEVFDQLREQDKRRIFRIIDDNFMTEHNPFIRHIVRRTRDYLENTINPETGEPYLKKIEVELMGESDDEAIILPPYLQEAYNYAEEFCELLKKRLKTKGFFKTLLLRRIGSTIIAGKITAERMLNSWGQLVLEEDYEEDEVEEEKDLQSEEKNLTEEERNCLKKLIEALNINKERDPKYNLVLKLLIEDKWIERGCIIFSQYYDSAFWVAESLSRDLPNEKIGLYAGGDKSGVFVNGIYERKSKEEIKQMVKRHELKVLVGTDAASEGLNLQTLGTLINLDLPWNPTRLEQRKGRIQRIGQVYDKVYIYNMRYKGSVEDRVHQLLSERFANIYNMFGQIPDVLEDVWVHVALNEIEEAKKKIDAIPKQHPFEIRYHVNVGKVDWESCARVLDNREKRKYLMRGWR</sequence>
<dbReference type="InterPro" id="IPR049730">
    <property type="entry name" value="SNF2/RAD54-like_C"/>
</dbReference>
<protein>
    <submittedName>
        <fullName evidence="5">PLD-like domain-containing protein</fullName>
    </submittedName>
</protein>
<keyword evidence="1" id="KW-0378">Hydrolase</keyword>
<dbReference type="CDD" id="cd09179">
    <property type="entry name" value="PLDc_N_DEXD_a"/>
    <property type="match status" value="1"/>
</dbReference>
<keyword evidence="2" id="KW-0175">Coiled coil</keyword>
<evidence type="ECO:0000259" key="4">
    <source>
        <dbReference type="PROSITE" id="PS51194"/>
    </source>
</evidence>
<dbReference type="SUPFAM" id="SSF56024">
    <property type="entry name" value="Phospholipase D/nuclease"/>
    <property type="match status" value="1"/>
</dbReference>
<feature type="domain" description="Helicase ATP-binding" evidence="3">
    <location>
        <begin position="251"/>
        <end position="436"/>
    </location>
</feature>
<dbReference type="STRING" id="937334.SAMN05444406_10936"/>
<evidence type="ECO:0000259" key="3">
    <source>
        <dbReference type="PROSITE" id="PS51192"/>
    </source>
</evidence>
<dbReference type="InterPro" id="IPR027417">
    <property type="entry name" value="P-loop_NTPase"/>
</dbReference>
<feature type="domain" description="Helicase C-terminal" evidence="4">
    <location>
        <begin position="688"/>
        <end position="850"/>
    </location>
</feature>
<evidence type="ECO:0000256" key="2">
    <source>
        <dbReference type="SAM" id="Coils"/>
    </source>
</evidence>
<dbReference type="AlphaFoldDB" id="A0A1I5V0A0"/>
<dbReference type="NCBIfam" id="NF042964">
    <property type="entry name" value="phospholipD_antiphage"/>
    <property type="match status" value="1"/>
</dbReference>
<dbReference type="InterPro" id="IPR000330">
    <property type="entry name" value="SNF2_N"/>
</dbReference>